<sequence length="343" mass="40493">MAEFKRFSELPRELRDQIWSMAIRDDRPGVHIFGQYDKRNDNVTEGHSLMRGDWPSDTWAAPSWRRYFENLNEDYSDENISTYLIDGGLWTACRESRLVMERRFEQSKRKIYQRCDSEWASRGELFNKATTGYFDGSPLHGVTVFPRRDLFVLQAEDLSKVDWDWVAFEAALAYPKEDFGGVQHIAIEYDPKWWEEISDKKYVSAGTNIRALIDAAFELNDTSSTLWILDRTLKRKKDAPVFKDKGAKPYRTISTFYASDRKFLEIKDRYSIWTEWDYIKPLDPTPKDSWSPFVDECGADVYEFSSSWEFVTRLEDELDYRYDPDDTEAEHYCQIGLLGWDDL</sequence>
<proteinExistence type="predicted"/>
<dbReference type="InterPro" id="IPR045518">
    <property type="entry name" value="2EXR"/>
</dbReference>
<name>A0A8H5NEK5_9HYPO</name>
<feature type="domain" description="2EXR" evidence="1">
    <location>
        <begin position="4"/>
        <end position="106"/>
    </location>
</feature>
<accession>A0A8H5NEK5</accession>
<reference evidence="2 3" key="1">
    <citation type="submission" date="2020-05" db="EMBL/GenBank/DDBJ databases">
        <title>Identification and distribution of gene clusters putatively required for synthesis of sphingolipid metabolism inhibitors in phylogenetically diverse species of the filamentous fungus Fusarium.</title>
        <authorList>
            <person name="Kim H.-S."/>
            <person name="Busman M."/>
            <person name="Brown D.W."/>
            <person name="Divon H."/>
            <person name="Uhlig S."/>
            <person name="Proctor R.H."/>
        </authorList>
    </citation>
    <scope>NUCLEOTIDE SEQUENCE [LARGE SCALE GENOMIC DNA]</scope>
    <source>
        <strain evidence="2 3">NRRL 13617</strain>
    </source>
</reference>
<gene>
    <name evidence="2" type="ORF">FPHYL_5908</name>
</gene>
<dbReference type="EMBL" id="JAAOAQ010000200">
    <property type="protein sequence ID" value="KAF5561968.1"/>
    <property type="molecule type" value="Genomic_DNA"/>
</dbReference>
<dbReference type="OrthoDB" id="3596450at2759"/>
<organism evidence="2 3">
    <name type="scientific">Fusarium phyllophilum</name>
    <dbReference type="NCBI Taxonomy" id="47803"/>
    <lineage>
        <taxon>Eukaryota</taxon>
        <taxon>Fungi</taxon>
        <taxon>Dikarya</taxon>
        <taxon>Ascomycota</taxon>
        <taxon>Pezizomycotina</taxon>
        <taxon>Sordariomycetes</taxon>
        <taxon>Hypocreomycetidae</taxon>
        <taxon>Hypocreales</taxon>
        <taxon>Nectriaceae</taxon>
        <taxon>Fusarium</taxon>
        <taxon>Fusarium fujikuroi species complex</taxon>
    </lineage>
</organism>
<evidence type="ECO:0000313" key="3">
    <source>
        <dbReference type="Proteomes" id="UP000582016"/>
    </source>
</evidence>
<evidence type="ECO:0000259" key="1">
    <source>
        <dbReference type="Pfam" id="PF20150"/>
    </source>
</evidence>
<dbReference type="AlphaFoldDB" id="A0A8H5NEK5"/>
<dbReference type="Proteomes" id="UP000582016">
    <property type="component" value="Unassembled WGS sequence"/>
</dbReference>
<evidence type="ECO:0000313" key="2">
    <source>
        <dbReference type="EMBL" id="KAF5561968.1"/>
    </source>
</evidence>
<keyword evidence="3" id="KW-1185">Reference proteome</keyword>
<dbReference type="Pfam" id="PF20150">
    <property type="entry name" value="2EXR"/>
    <property type="match status" value="1"/>
</dbReference>
<protein>
    <recommendedName>
        <fullName evidence="1">2EXR domain-containing protein</fullName>
    </recommendedName>
</protein>
<comment type="caution">
    <text evidence="2">The sequence shown here is derived from an EMBL/GenBank/DDBJ whole genome shotgun (WGS) entry which is preliminary data.</text>
</comment>